<dbReference type="Proteomes" id="UP001283361">
    <property type="component" value="Unassembled WGS sequence"/>
</dbReference>
<protein>
    <submittedName>
        <fullName evidence="1">Uncharacterized protein</fullName>
    </submittedName>
</protein>
<accession>A0AAE1E8S8</accession>
<organism evidence="1 2">
    <name type="scientific">Elysia crispata</name>
    <name type="common">lettuce slug</name>
    <dbReference type="NCBI Taxonomy" id="231223"/>
    <lineage>
        <taxon>Eukaryota</taxon>
        <taxon>Metazoa</taxon>
        <taxon>Spiralia</taxon>
        <taxon>Lophotrochozoa</taxon>
        <taxon>Mollusca</taxon>
        <taxon>Gastropoda</taxon>
        <taxon>Heterobranchia</taxon>
        <taxon>Euthyneura</taxon>
        <taxon>Panpulmonata</taxon>
        <taxon>Sacoglossa</taxon>
        <taxon>Placobranchoidea</taxon>
        <taxon>Plakobranchidae</taxon>
        <taxon>Elysia</taxon>
    </lineage>
</organism>
<dbReference type="EMBL" id="JAWDGP010000711">
    <property type="protein sequence ID" value="KAK3798167.1"/>
    <property type="molecule type" value="Genomic_DNA"/>
</dbReference>
<proteinExistence type="predicted"/>
<name>A0AAE1E8S8_9GAST</name>
<gene>
    <name evidence="1" type="ORF">RRG08_062764</name>
</gene>
<reference evidence="1" key="1">
    <citation type="journal article" date="2023" name="G3 (Bethesda)">
        <title>A reference genome for the long-term kleptoplast-retaining sea slug Elysia crispata morphotype clarki.</title>
        <authorList>
            <person name="Eastman K.E."/>
            <person name="Pendleton A.L."/>
            <person name="Shaikh M.A."/>
            <person name="Suttiyut T."/>
            <person name="Ogas R."/>
            <person name="Tomko P."/>
            <person name="Gavelis G."/>
            <person name="Widhalm J.R."/>
            <person name="Wisecaver J.H."/>
        </authorList>
    </citation>
    <scope>NUCLEOTIDE SEQUENCE</scope>
    <source>
        <strain evidence="1">ECLA1</strain>
    </source>
</reference>
<evidence type="ECO:0000313" key="1">
    <source>
        <dbReference type="EMBL" id="KAK3798167.1"/>
    </source>
</evidence>
<evidence type="ECO:0000313" key="2">
    <source>
        <dbReference type="Proteomes" id="UP001283361"/>
    </source>
</evidence>
<comment type="caution">
    <text evidence="1">The sequence shown here is derived from an EMBL/GenBank/DDBJ whole genome shotgun (WGS) entry which is preliminary data.</text>
</comment>
<keyword evidence="2" id="KW-1185">Reference proteome</keyword>
<sequence length="100" mass="10119">MRDGSACRADGRARVCVLASAAGVGDFPAAQCGGAARGADRTEAALTIHSGSALGSLGSAPCSTCWGVTGRVKERGGGTIQCVLQRKLSRKPVKVMELSK</sequence>
<dbReference type="AlphaFoldDB" id="A0AAE1E8S8"/>